<reference evidence="3" key="2">
    <citation type="submission" date="2020-05" db="EMBL/GenBank/DDBJ databases">
        <authorList>
            <person name="Kim H.-S."/>
            <person name="Proctor R.H."/>
            <person name="Brown D.W."/>
        </authorList>
    </citation>
    <scope>NUCLEOTIDE SEQUENCE</scope>
    <source>
        <strain evidence="3">NRRL 22465</strain>
    </source>
</reference>
<dbReference type="Pfam" id="PF13374">
    <property type="entry name" value="TPR_10"/>
    <property type="match status" value="1"/>
</dbReference>
<dbReference type="InterPro" id="IPR011990">
    <property type="entry name" value="TPR-like_helical_dom_sf"/>
</dbReference>
<evidence type="ECO:0000313" key="4">
    <source>
        <dbReference type="Proteomes" id="UP000635477"/>
    </source>
</evidence>
<dbReference type="EMBL" id="JABEYC010000518">
    <property type="protein sequence ID" value="KAF4976576.1"/>
    <property type="molecule type" value="Genomic_DNA"/>
</dbReference>
<protein>
    <recommendedName>
        <fullName evidence="2">CHAT domain-containing protein</fullName>
    </recommendedName>
</protein>
<dbReference type="Gene3D" id="1.25.40.10">
    <property type="entry name" value="Tetratricopeptide repeat domain"/>
    <property type="match status" value="2"/>
</dbReference>
<feature type="region of interest" description="Disordered" evidence="1">
    <location>
        <begin position="1036"/>
        <end position="1059"/>
    </location>
</feature>
<feature type="domain" description="CHAT" evidence="2">
    <location>
        <begin position="747"/>
        <end position="1004"/>
    </location>
</feature>
<dbReference type="Pfam" id="PF12770">
    <property type="entry name" value="CHAT"/>
    <property type="match status" value="1"/>
</dbReference>
<dbReference type="AlphaFoldDB" id="A0A8H4XJJ3"/>
<keyword evidence="4" id="KW-1185">Reference proteome</keyword>
<organism evidence="3 4">
    <name type="scientific">Fusarium zealandicum</name>
    <dbReference type="NCBI Taxonomy" id="1053134"/>
    <lineage>
        <taxon>Eukaryota</taxon>
        <taxon>Fungi</taxon>
        <taxon>Dikarya</taxon>
        <taxon>Ascomycota</taxon>
        <taxon>Pezizomycotina</taxon>
        <taxon>Sordariomycetes</taxon>
        <taxon>Hypocreomycetidae</taxon>
        <taxon>Hypocreales</taxon>
        <taxon>Nectriaceae</taxon>
        <taxon>Fusarium</taxon>
        <taxon>Fusarium staphyleae species complex</taxon>
    </lineage>
</organism>
<dbReference type="PANTHER" id="PTHR19959:SF119">
    <property type="entry name" value="FUNGAL LIPASE-LIKE DOMAIN-CONTAINING PROTEIN"/>
    <property type="match status" value="1"/>
</dbReference>
<gene>
    <name evidence="3" type="ORF">FZEAL_6776</name>
</gene>
<evidence type="ECO:0000256" key="1">
    <source>
        <dbReference type="SAM" id="MobiDB-lite"/>
    </source>
</evidence>
<accession>A0A8H4XJJ3</accession>
<dbReference type="PANTHER" id="PTHR19959">
    <property type="entry name" value="KINESIN LIGHT CHAIN"/>
    <property type="match status" value="1"/>
</dbReference>
<evidence type="ECO:0000313" key="3">
    <source>
        <dbReference type="EMBL" id="KAF4976576.1"/>
    </source>
</evidence>
<dbReference type="SUPFAM" id="SSF81901">
    <property type="entry name" value="HCP-like"/>
    <property type="match status" value="1"/>
</dbReference>
<dbReference type="OrthoDB" id="9991317at2759"/>
<reference evidence="3" key="1">
    <citation type="journal article" date="2020" name="BMC Genomics">
        <title>Correction to: Identification and distribution of gene clusters required for synthesis of sphingolipid metabolism inhibitors in diverse species of the filamentous fungus Fusarium.</title>
        <authorList>
            <person name="Kim H.S."/>
            <person name="Lohmar J.M."/>
            <person name="Busman M."/>
            <person name="Brown D.W."/>
            <person name="Naumann T.A."/>
            <person name="Divon H.H."/>
            <person name="Lysoe E."/>
            <person name="Uhlig S."/>
            <person name="Proctor R.H."/>
        </authorList>
    </citation>
    <scope>NUCLEOTIDE SEQUENCE</scope>
    <source>
        <strain evidence="3">NRRL 22465</strain>
    </source>
</reference>
<name>A0A8H4XJJ3_9HYPO</name>
<feature type="region of interest" description="Disordered" evidence="1">
    <location>
        <begin position="58"/>
        <end position="94"/>
    </location>
</feature>
<sequence>MVAAQNDIPKCAIECFQDVVTEHPPMACNEPNMAVGFGTGVCEELGYPIKVDELTSPPATKEATIDRTKPTALATETSDDAAATTSATTEPNMANSASVPSLVAAAGVAIAILRLLQVMVGSRDPPKIGLFKVPRTKTNAQVMNSLAEAAELFDEVVDPSLADHPDEKVRADALEDLEDALEFAQGLVSALQEDDTQLPVWLNNVGVGLGTRYLFTGSMSDIDEAIAQLRRAATLAPDASSMKASVLSNLGNRLDQRHLVTGNRADVEEAVRVKQEAVDLTPAGDPDLIARQNNLGVQLIERHIRTGALIDIERAVQIAREVVDAPTTDPADFAGRLGNLANALQYRYRRNESLADLDECIEVMRQCIEAVPEGHPDLAGWLDSLGNSLGQRYASTGQIQDLEEAIQLIQTAVELTPEKSLDLPSRLNNLGTGLVSKSQYTGAITDLDEAIRVLQLAVDSTPEDDSLMAGLLNNLGGRYFDRYRSTEPGDLEARDKAIAYLQSALHRSSSPIVNRIEATQGLLRSCAYTSDWEKGFEASQTAMELIPKLIARPLDNADKQYMLSQVVGFASDSAAAALHANRSAMVALGFLEQGRGVLAASLDEMRADLSGLQEQHPVQADKFHALRAELEEPVENSKLGRDGHHQLSSSSRLAQSNRRLDAGDELDGLIEEIRKLPGFDRFLCPPGEVELRAAARNGPIAIINVSNFRCDAILVDQHQVRALSLPKLSKKEIEKQAAERSQGTPAVLEWLWDSVASPVLNALGLTQPPSDGTWPRMWWIPTGPLSKFPLHAAGYHTKRSSESVLDRVMSSYSSSVKAIIQGRSRSQVANSGQALLVAMKSTPQSSSLPFAEKEISQLHTLCRSMQIDPLEPERYKRDIISHLRNCQVFHFAGHGYTDRENPSRSHLRLEDWKDDPLEVSDLLEINLRQQPPFLAYLSACGTGRIEDQKYFDESIHLISACQLAGFRHVIGTLWGVSDELCLDMARITYEGIRDGGMTDESVCRGLHAASRVLRDSWLKARLQVRRESKSTQKIGKIAASENEGFAPGTSRGDREDGALPRDIVSCDDSDDDGMESLHWVPYVHFGV</sequence>
<feature type="compositionally biased region" description="Polar residues" evidence="1">
    <location>
        <begin position="646"/>
        <end position="657"/>
    </location>
</feature>
<proteinExistence type="predicted"/>
<evidence type="ECO:0000259" key="2">
    <source>
        <dbReference type="Pfam" id="PF12770"/>
    </source>
</evidence>
<feature type="region of interest" description="Disordered" evidence="1">
    <location>
        <begin position="634"/>
        <end position="658"/>
    </location>
</feature>
<feature type="compositionally biased region" description="Low complexity" evidence="1">
    <location>
        <begin position="71"/>
        <end position="90"/>
    </location>
</feature>
<dbReference type="Proteomes" id="UP000635477">
    <property type="component" value="Unassembled WGS sequence"/>
</dbReference>
<comment type="caution">
    <text evidence="3">The sequence shown here is derived from an EMBL/GenBank/DDBJ whole genome shotgun (WGS) entry which is preliminary data.</text>
</comment>
<dbReference type="SUPFAM" id="SSF48452">
    <property type="entry name" value="TPR-like"/>
    <property type="match status" value="1"/>
</dbReference>
<dbReference type="InterPro" id="IPR024983">
    <property type="entry name" value="CHAT_dom"/>
</dbReference>